<evidence type="ECO:0000256" key="1">
    <source>
        <dbReference type="SAM" id="MobiDB-lite"/>
    </source>
</evidence>
<reference evidence="3" key="1">
    <citation type="journal article" date="2019" name="Int. J. Syst. Evol. Microbiol.">
        <title>The Global Catalogue of Microorganisms (GCM) 10K type strain sequencing project: providing services to taxonomists for standard genome sequencing and annotation.</title>
        <authorList>
            <consortium name="The Broad Institute Genomics Platform"/>
            <consortium name="The Broad Institute Genome Sequencing Center for Infectious Disease"/>
            <person name="Wu L."/>
            <person name="Ma J."/>
        </authorList>
    </citation>
    <scope>NUCLEOTIDE SEQUENCE [LARGE SCALE GENOMIC DNA]</scope>
    <source>
        <strain evidence="3">NBRC 108728</strain>
    </source>
</reference>
<name>A0ABM8GI12_9MICO</name>
<evidence type="ECO:0000313" key="2">
    <source>
        <dbReference type="EMBL" id="BDZ48011.1"/>
    </source>
</evidence>
<evidence type="ECO:0000313" key="3">
    <source>
        <dbReference type="Proteomes" id="UP001321486"/>
    </source>
</evidence>
<organism evidence="2 3">
    <name type="scientific">Frondihabitans sucicola</name>
    <dbReference type="NCBI Taxonomy" id="1268041"/>
    <lineage>
        <taxon>Bacteria</taxon>
        <taxon>Bacillati</taxon>
        <taxon>Actinomycetota</taxon>
        <taxon>Actinomycetes</taxon>
        <taxon>Micrococcales</taxon>
        <taxon>Microbacteriaceae</taxon>
        <taxon>Frondihabitans</taxon>
    </lineage>
</organism>
<keyword evidence="3" id="KW-1185">Reference proteome</keyword>
<gene>
    <name evidence="2" type="ORF">GCM10025867_02520</name>
</gene>
<feature type="region of interest" description="Disordered" evidence="1">
    <location>
        <begin position="1"/>
        <end position="60"/>
    </location>
</feature>
<accession>A0ABM8GI12</accession>
<dbReference type="Proteomes" id="UP001321486">
    <property type="component" value="Chromosome"/>
</dbReference>
<protein>
    <submittedName>
        <fullName evidence="2">Uncharacterized protein</fullName>
    </submittedName>
</protein>
<dbReference type="EMBL" id="AP027732">
    <property type="protein sequence ID" value="BDZ48011.1"/>
    <property type="molecule type" value="Genomic_DNA"/>
</dbReference>
<feature type="compositionally biased region" description="Basic and acidic residues" evidence="1">
    <location>
        <begin position="10"/>
        <end position="27"/>
    </location>
</feature>
<proteinExistence type="predicted"/>
<sequence length="117" mass="12551">MHAESGIVHQDVDRTRRVFEPGRHPIDRGTVGEIGSQDLDGSAEGPQRARGGVESRLVSSDENEVVSTMCELAGEFGTDAGCAPGHERYSHAAYDTVLTGNFAHRSRLTPAPEAYVS</sequence>